<evidence type="ECO:0000256" key="1">
    <source>
        <dbReference type="SAM" id="SignalP"/>
    </source>
</evidence>
<reference evidence="2 3" key="1">
    <citation type="submission" date="2020-08" db="EMBL/GenBank/DDBJ databases">
        <title>Sphingobacterium sp. DN00404 isolated from aquaculture water.</title>
        <authorList>
            <person name="Zhang M."/>
        </authorList>
    </citation>
    <scope>NUCLEOTIDE SEQUENCE [LARGE SCALE GENOMIC DNA]</scope>
    <source>
        <strain evidence="2 3">KCTC 42746</strain>
    </source>
</reference>
<protein>
    <submittedName>
        <fullName evidence="2">Exo-alpha-sialidase</fullName>
    </submittedName>
</protein>
<keyword evidence="3" id="KW-1185">Reference proteome</keyword>
<dbReference type="EMBL" id="JACNYL010000001">
    <property type="protein sequence ID" value="MBD1420934.1"/>
    <property type="molecule type" value="Genomic_DNA"/>
</dbReference>
<comment type="caution">
    <text evidence="2">The sequence shown here is derived from an EMBL/GenBank/DDBJ whole genome shotgun (WGS) entry which is preliminary data.</text>
</comment>
<dbReference type="Proteomes" id="UP000651112">
    <property type="component" value="Unassembled WGS sequence"/>
</dbReference>
<accession>A0ABR7XQX4</accession>
<dbReference type="Gene3D" id="2.120.10.10">
    <property type="match status" value="1"/>
</dbReference>
<dbReference type="InterPro" id="IPR036278">
    <property type="entry name" value="Sialidase_sf"/>
</dbReference>
<gene>
    <name evidence="2" type="ORF">H8B21_05030</name>
</gene>
<dbReference type="CDD" id="cd15482">
    <property type="entry name" value="Sialidase_non-viral"/>
    <property type="match status" value="1"/>
</dbReference>
<name>A0ABR7XQX4_9SPHI</name>
<organism evidence="2 3">
    <name type="scientific">Sphingobacterium chuzhouense</name>
    <dbReference type="NCBI Taxonomy" id="1742264"/>
    <lineage>
        <taxon>Bacteria</taxon>
        <taxon>Pseudomonadati</taxon>
        <taxon>Bacteroidota</taxon>
        <taxon>Sphingobacteriia</taxon>
        <taxon>Sphingobacteriales</taxon>
        <taxon>Sphingobacteriaceae</taxon>
        <taxon>Sphingobacterium</taxon>
    </lineage>
</organism>
<proteinExistence type="predicted"/>
<evidence type="ECO:0000313" key="3">
    <source>
        <dbReference type="Proteomes" id="UP000651112"/>
    </source>
</evidence>
<feature type="chain" id="PRO_5047170169" evidence="1">
    <location>
        <begin position="23"/>
        <end position="390"/>
    </location>
</feature>
<sequence>MKVYAVCCFLWVSFFLPTLLLAQQVPGQIVCYEPSSAQRYIGSPSLAILPNGDYVASHDFFGPKSTEWQQATTRIYTSSDKGKVWRFLSEIKGAFWSSLFVHEGELYLLGPDRHHGTVLIRKSTDGGQTWTQPTNRENGVLLTGQFHCAPMPVIEHNGRLWRPMETAHGPDLAWGKRYGAMVMSVALDSDLMNAKSWTTSSTLLYDSTYLNGNFTGWLEGNFVVGKDGQMWNILRVDDKTSHQEKAAMVSISEEGKKLSFNPESGFIPFDGGSKKFVVKYDSISDYYYTLVNSIPEQYSKQYPERNPAGFRNVLVLRRSKDLKNWEDVKVVLEHEDVINHGFQYVDWSFEGEDIIVLSRTAYFDGKADAKNNHDANFLTFHRIERFRLLD</sequence>
<evidence type="ECO:0000313" key="2">
    <source>
        <dbReference type="EMBL" id="MBD1420934.1"/>
    </source>
</evidence>
<dbReference type="SUPFAM" id="SSF50939">
    <property type="entry name" value="Sialidases"/>
    <property type="match status" value="1"/>
</dbReference>
<keyword evidence="1" id="KW-0732">Signal</keyword>
<feature type="signal peptide" evidence="1">
    <location>
        <begin position="1"/>
        <end position="22"/>
    </location>
</feature>